<keyword evidence="2" id="KW-1185">Reference proteome</keyword>
<dbReference type="OrthoDB" id="9995411at2"/>
<sequence>MSCIITGKKPSLLDDPAVTVDNTAWLVIETSDGNVVRIHPSELTYLVDPEWEAFIDPNFTGTTLTIPLTENNGKLPDDDDQIFVDVNGLASHIGAHWNPVRNAEATADAIEFVGAKTNDRIGVRFPRSA</sequence>
<evidence type="ECO:0000313" key="1">
    <source>
        <dbReference type="EMBL" id="KGE86453.1"/>
    </source>
</evidence>
<name>A0A098S3R2_9BACT</name>
<proteinExistence type="predicted"/>
<organism evidence="1 2">
    <name type="scientific">Phaeodactylibacter xiamenensis</name>
    <dbReference type="NCBI Taxonomy" id="1524460"/>
    <lineage>
        <taxon>Bacteria</taxon>
        <taxon>Pseudomonadati</taxon>
        <taxon>Bacteroidota</taxon>
        <taxon>Saprospiria</taxon>
        <taxon>Saprospirales</taxon>
        <taxon>Haliscomenobacteraceae</taxon>
        <taxon>Phaeodactylibacter</taxon>
    </lineage>
</organism>
<accession>A0A098S3R2</accession>
<dbReference type="AlphaFoldDB" id="A0A098S3R2"/>
<protein>
    <submittedName>
        <fullName evidence="1">Uncharacterized protein</fullName>
    </submittedName>
</protein>
<gene>
    <name evidence="1" type="ORF">IX84_21990</name>
</gene>
<evidence type="ECO:0000313" key="2">
    <source>
        <dbReference type="Proteomes" id="UP000029736"/>
    </source>
</evidence>
<comment type="caution">
    <text evidence="1">The sequence shown here is derived from an EMBL/GenBank/DDBJ whole genome shotgun (WGS) entry which is preliminary data.</text>
</comment>
<dbReference type="EMBL" id="JPOS01000079">
    <property type="protein sequence ID" value="KGE86453.1"/>
    <property type="molecule type" value="Genomic_DNA"/>
</dbReference>
<dbReference type="STRING" id="1524460.IX84_21990"/>
<dbReference type="Proteomes" id="UP000029736">
    <property type="component" value="Unassembled WGS sequence"/>
</dbReference>
<dbReference type="RefSeq" id="WP_044225314.1">
    <property type="nucleotide sequence ID" value="NZ_JBKAGJ010000026.1"/>
</dbReference>
<reference evidence="1 2" key="1">
    <citation type="journal article" date="2014" name="Int. J. Syst. Evol. Microbiol.">
        <title>Phaeodactylibacter xiamenensis gen. nov., sp. nov., a member of the family Saprospiraceae isolated from the marine alga Phaeodactylum tricornutum.</title>
        <authorList>
            <person name="Chen Z.Jr."/>
            <person name="Lei X."/>
            <person name="Lai Q."/>
            <person name="Li Y."/>
            <person name="Zhang B."/>
            <person name="Zhang J."/>
            <person name="Zhang H."/>
            <person name="Yang L."/>
            <person name="Zheng W."/>
            <person name="Tian Y."/>
            <person name="Yu Z."/>
            <person name="Xu H.Jr."/>
            <person name="Zheng T."/>
        </authorList>
    </citation>
    <scope>NUCLEOTIDE SEQUENCE [LARGE SCALE GENOMIC DNA]</scope>
    <source>
        <strain evidence="1 2">KD52</strain>
    </source>
</reference>